<dbReference type="InterPro" id="IPR009057">
    <property type="entry name" value="Homeodomain-like_sf"/>
</dbReference>
<dbReference type="Pfam" id="PF08362">
    <property type="entry name" value="TetR_C_3"/>
    <property type="match status" value="1"/>
</dbReference>
<dbReference type="EMBL" id="JAMC01000004">
    <property type="protein sequence ID" value="KEJ89115.1"/>
    <property type="molecule type" value="Genomic_DNA"/>
</dbReference>
<dbReference type="Pfam" id="PF00440">
    <property type="entry name" value="TetR_N"/>
    <property type="match status" value="1"/>
</dbReference>
<dbReference type="InterPro" id="IPR013573">
    <property type="entry name" value="Tscrpt_reg_YcdC_C"/>
</dbReference>
<dbReference type="GO" id="GO:0003700">
    <property type="term" value="F:DNA-binding transcription factor activity"/>
    <property type="evidence" value="ECO:0007669"/>
    <property type="project" value="TreeGrafter"/>
</dbReference>
<dbReference type="eggNOG" id="COG1309">
    <property type="taxonomic scope" value="Bacteria"/>
</dbReference>
<evidence type="ECO:0000313" key="4">
    <source>
        <dbReference type="EMBL" id="KEJ89115.1"/>
    </source>
</evidence>
<accession>A0A073IHU4</accession>
<dbReference type="Gene3D" id="1.10.357.10">
    <property type="entry name" value="Tetracycline Repressor, domain 2"/>
    <property type="match status" value="1"/>
</dbReference>
<proteinExistence type="predicted"/>
<dbReference type="AlphaFoldDB" id="A0A073IHU4"/>
<dbReference type="InterPro" id="IPR050109">
    <property type="entry name" value="HTH-type_TetR-like_transc_reg"/>
</dbReference>
<dbReference type="PRINTS" id="PR00455">
    <property type="entry name" value="HTHTETR"/>
</dbReference>
<dbReference type="SUPFAM" id="SSF46689">
    <property type="entry name" value="Homeodomain-like"/>
    <property type="match status" value="1"/>
</dbReference>
<evidence type="ECO:0000313" key="5">
    <source>
        <dbReference type="Proteomes" id="UP000027734"/>
    </source>
</evidence>
<dbReference type="PANTHER" id="PTHR30055:SF196">
    <property type="entry name" value="HTH-TYPE TRANSCRIPTIONAL REGULATOR RUTR"/>
    <property type="match status" value="1"/>
</dbReference>
<keyword evidence="5" id="KW-1185">Reference proteome</keyword>
<protein>
    <submittedName>
        <fullName evidence="4">TetR family transcriptional regulator</fullName>
    </submittedName>
</protein>
<gene>
    <name evidence="4" type="ORF">DSW25_12895</name>
</gene>
<name>A0A073IHU4_9RHOB</name>
<organism evidence="4 5">
    <name type="scientific">Sulfitobacter donghicola DSW-25 = KCTC 12864 = JCM 14565</name>
    <dbReference type="NCBI Taxonomy" id="1300350"/>
    <lineage>
        <taxon>Bacteria</taxon>
        <taxon>Pseudomonadati</taxon>
        <taxon>Pseudomonadota</taxon>
        <taxon>Alphaproteobacteria</taxon>
        <taxon>Rhodobacterales</taxon>
        <taxon>Roseobacteraceae</taxon>
        <taxon>Sulfitobacter</taxon>
    </lineage>
</organism>
<keyword evidence="1 2" id="KW-0238">DNA-binding</keyword>
<dbReference type="Gene3D" id="1.10.10.60">
    <property type="entry name" value="Homeodomain-like"/>
    <property type="match status" value="1"/>
</dbReference>
<dbReference type="InterPro" id="IPR001647">
    <property type="entry name" value="HTH_TetR"/>
</dbReference>
<feature type="DNA-binding region" description="H-T-H motif" evidence="2">
    <location>
        <begin position="37"/>
        <end position="56"/>
    </location>
</feature>
<sequence length="207" mass="23383">MTETKIKKPSRIQMRNRRLILDAALEVFSRDGYGGSTLDAIAIGAGLSKPNLLYYFEGKTEIYVTLLSQLLETWLDPLVELAPDGDPVEELLSYVHRKLDMALELPAESKLFAGEILQGAPRMMEYLNDDLKPLFDQKCAVIQGWIDEGRLAPIDPAHLIFSIWSTTQHYADFGAQISVLLDETDPAERAHAHLEMMFRHMLQPAKN</sequence>
<dbReference type="SUPFAM" id="SSF48498">
    <property type="entry name" value="Tetracyclin repressor-like, C-terminal domain"/>
    <property type="match status" value="1"/>
</dbReference>
<evidence type="ECO:0000256" key="1">
    <source>
        <dbReference type="ARBA" id="ARBA00023125"/>
    </source>
</evidence>
<dbReference type="STRING" id="1300350.Z948_1021"/>
<dbReference type="Proteomes" id="UP000027734">
    <property type="component" value="Unassembled WGS sequence"/>
</dbReference>
<feature type="domain" description="HTH tetR-type" evidence="3">
    <location>
        <begin position="14"/>
        <end position="74"/>
    </location>
</feature>
<dbReference type="GO" id="GO:0045892">
    <property type="term" value="P:negative regulation of DNA-templated transcription"/>
    <property type="evidence" value="ECO:0007669"/>
    <property type="project" value="InterPro"/>
</dbReference>
<evidence type="ECO:0000256" key="2">
    <source>
        <dbReference type="PROSITE-ProRule" id="PRU00335"/>
    </source>
</evidence>
<comment type="caution">
    <text evidence="4">The sequence shown here is derived from an EMBL/GenBank/DDBJ whole genome shotgun (WGS) entry which is preliminary data.</text>
</comment>
<reference evidence="4 5" key="1">
    <citation type="submission" date="2014-01" db="EMBL/GenBank/DDBJ databases">
        <title>Sulfitobacter donghicola JCM 14565 Genome Sequencing.</title>
        <authorList>
            <person name="Lai Q."/>
            <person name="Hong Z."/>
        </authorList>
    </citation>
    <scope>NUCLEOTIDE SEQUENCE [LARGE SCALE GENOMIC DNA]</scope>
    <source>
        <strain evidence="4 5">JCM 14565</strain>
    </source>
</reference>
<dbReference type="InterPro" id="IPR036271">
    <property type="entry name" value="Tet_transcr_reg_TetR-rel_C_sf"/>
</dbReference>
<evidence type="ECO:0000259" key="3">
    <source>
        <dbReference type="PROSITE" id="PS50977"/>
    </source>
</evidence>
<dbReference type="PANTHER" id="PTHR30055">
    <property type="entry name" value="HTH-TYPE TRANSCRIPTIONAL REGULATOR RUTR"/>
    <property type="match status" value="1"/>
</dbReference>
<dbReference type="PROSITE" id="PS50977">
    <property type="entry name" value="HTH_TETR_2"/>
    <property type="match status" value="1"/>
</dbReference>
<dbReference type="RefSeq" id="WP_025058464.1">
    <property type="nucleotide sequence ID" value="NZ_JASF01000005.1"/>
</dbReference>
<dbReference type="GO" id="GO:0000976">
    <property type="term" value="F:transcription cis-regulatory region binding"/>
    <property type="evidence" value="ECO:0007669"/>
    <property type="project" value="TreeGrafter"/>
</dbReference>